<gene>
    <name evidence="9" type="primary">LOC114332992</name>
</gene>
<dbReference type="GO" id="GO:0005737">
    <property type="term" value="C:cytoplasm"/>
    <property type="evidence" value="ECO:0007669"/>
    <property type="project" value="UniProtKB-SubCell"/>
</dbReference>
<feature type="domain" description="Fork-head" evidence="8">
    <location>
        <begin position="17"/>
        <end position="115"/>
    </location>
</feature>
<keyword evidence="6" id="KW-0539">Nucleus</keyword>
<dbReference type="SUPFAM" id="SSF46785">
    <property type="entry name" value="Winged helix' DNA-binding domain"/>
    <property type="match status" value="1"/>
</dbReference>
<dbReference type="PROSITE" id="PS50039">
    <property type="entry name" value="FORK_HEAD_3"/>
    <property type="match status" value="1"/>
</dbReference>
<evidence type="ECO:0000256" key="4">
    <source>
        <dbReference type="ARBA" id="ARBA00023125"/>
    </source>
</evidence>
<dbReference type="InterPro" id="IPR036388">
    <property type="entry name" value="WH-like_DNA-bd_sf"/>
</dbReference>
<dbReference type="RefSeq" id="XP_028138598.1">
    <property type="nucleotide sequence ID" value="XM_028282797.1"/>
</dbReference>
<dbReference type="PANTHER" id="PTHR45767">
    <property type="entry name" value="FORKHEAD BOX PROTEIN O"/>
    <property type="match status" value="1"/>
</dbReference>
<evidence type="ECO:0000259" key="8">
    <source>
        <dbReference type="PROSITE" id="PS50039"/>
    </source>
</evidence>
<evidence type="ECO:0000256" key="7">
    <source>
        <dbReference type="SAM" id="MobiDB-lite"/>
    </source>
</evidence>
<evidence type="ECO:0000256" key="6">
    <source>
        <dbReference type="PROSITE-ProRule" id="PRU00089"/>
    </source>
</evidence>
<dbReference type="InterPro" id="IPR030456">
    <property type="entry name" value="TF_fork_head_CS_2"/>
</dbReference>
<dbReference type="Gene3D" id="1.10.10.10">
    <property type="entry name" value="Winged helix-like DNA-binding domain superfamily/Winged helix DNA-binding domain"/>
    <property type="match status" value="1"/>
</dbReference>
<feature type="DNA-binding region" description="Fork-head" evidence="6">
    <location>
        <begin position="17"/>
        <end position="115"/>
    </location>
</feature>
<keyword evidence="3" id="KW-0805">Transcription regulation</keyword>
<dbReference type="GO" id="GO:0043565">
    <property type="term" value="F:sequence-specific DNA binding"/>
    <property type="evidence" value="ECO:0007669"/>
    <property type="project" value="InterPro"/>
</dbReference>
<dbReference type="SMART" id="SM00339">
    <property type="entry name" value="FH"/>
    <property type="match status" value="1"/>
</dbReference>
<dbReference type="GO" id="GO:0003700">
    <property type="term" value="F:DNA-binding transcription factor activity"/>
    <property type="evidence" value="ECO:0007669"/>
    <property type="project" value="InterPro"/>
</dbReference>
<sequence>MYDEVNSTRKCVFDDATYAILIQAAIMASSEKRLTLDQIYKWMKQNVPTLKDRSKGEKTWKNSIRHNLSYHGQFVRVVSDTSRSFWTFDPNRKGIKRSTSMDPKALEGARQRARSNAKKNGKKNSGKVPKGKVPDRTSRLCSIPSQEVLSSFHQNTIVFQNYNATTDVSRARSFSTGSAFLSGYAPVQVVAPSPRQEVLIHHTHQENLASSPRQEVLVHHSQQENFVNVGQRTFSGGSKSYLRKCFNKIKSAVGVGVNKKQNFVRSQSLREKSSNALQNQYGIPTIPEMYNVSSDMQRYRLNSMGSTSPLSTSPEVFVQQNSQWGQFAQNQFVPSQIQVQPLVQSSINNTNFIGMACGNVPNPINQGYLCQTTSYSNNQHVMTTQTGNMVTNRQIFGEIAPNNTYGMSEVGDIDFAALSNDFQHRVTIEPNHSPEVDTFSLRSYNDDDYLHQLASAVSDYNNPETTVENPNGLQDIDNIEIDNRAGVDCNIAEVIKFELGLDGNLDFN</sequence>
<dbReference type="InParanoid" id="A0A6P7G0I8"/>
<dbReference type="Pfam" id="PF00250">
    <property type="entry name" value="Forkhead"/>
    <property type="match status" value="1"/>
</dbReference>
<dbReference type="InterPro" id="IPR001766">
    <property type="entry name" value="Fork_head_dom"/>
</dbReference>
<evidence type="ECO:0000256" key="2">
    <source>
        <dbReference type="ARBA" id="ARBA00022490"/>
    </source>
</evidence>
<dbReference type="PROSITE" id="PS00658">
    <property type="entry name" value="FORK_HEAD_2"/>
    <property type="match status" value="1"/>
</dbReference>
<keyword evidence="2" id="KW-0963">Cytoplasm</keyword>
<reference evidence="9" key="1">
    <citation type="submission" date="2025-08" db="UniProtKB">
        <authorList>
            <consortium name="RefSeq"/>
        </authorList>
    </citation>
    <scope>IDENTIFICATION</scope>
    <source>
        <tissue evidence="9">Whole insect</tissue>
    </source>
</reference>
<dbReference type="InterPro" id="IPR036390">
    <property type="entry name" value="WH_DNA-bd_sf"/>
</dbReference>
<evidence type="ECO:0000313" key="9">
    <source>
        <dbReference type="RefSeq" id="XP_028138598.1"/>
    </source>
</evidence>
<dbReference type="AlphaFoldDB" id="A0A6P7G0I8"/>
<accession>A0A6P7G0I8</accession>
<keyword evidence="5" id="KW-0804">Transcription</keyword>
<protein>
    <submittedName>
        <fullName evidence="9">Forkhead box protein O1-like</fullName>
    </submittedName>
</protein>
<evidence type="ECO:0000256" key="1">
    <source>
        <dbReference type="ARBA" id="ARBA00004496"/>
    </source>
</evidence>
<evidence type="ECO:0000256" key="3">
    <source>
        <dbReference type="ARBA" id="ARBA00023015"/>
    </source>
</evidence>
<keyword evidence="4 6" id="KW-0238">DNA-binding</keyword>
<evidence type="ECO:0000256" key="5">
    <source>
        <dbReference type="ARBA" id="ARBA00023163"/>
    </source>
</evidence>
<feature type="compositionally biased region" description="Basic residues" evidence="7">
    <location>
        <begin position="111"/>
        <end position="125"/>
    </location>
</feature>
<organism evidence="9">
    <name type="scientific">Diabrotica virgifera virgifera</name>
    <name type="common">western corn rootworm</name>
    <dbReference type="NCBI Taxonomy" id="50390"/>
    <lineage>
        <taxon>Eukaryota</taxon>
        <taxon>Metazoa</taxon>
        <taxon>Ecdysozoa</taxon>
        <taxon>Arthropoda</taxon>
        <taxon>Hexapoda</taxon>
        <taxon>Insecta</taxon>
        <taxon>Pterygota</taxon>
        <taxon>Neoptera</taxon>
        <taxon>Endopterygota</taxon>
        <taxon>Coleoptera</taxon>
        <taxon>Polyphaga</taxon>
        <taxon>Cucujiformia</taxon>
        <taxon>Chrysomeloidea</taxon>
        <taxon>Chrysomelidae</taxon>
        <taxon>Galerucinae</taxon>
        <taxon>Diabroticina</taxon>
        <taxon>Diabroticites</taxon>
        <taxon>Diabrotica</taxon>
    </lineage>
</organism>
<dbReference type="GO" id="GO:0005634">
    <property type="term" value="C:nucleus"/>
    <property type="evidence" value="ECO:0007669"/>
    <property type="project" value="UniProtKB-SubCell"/>
</dbReference>
<feature type="region of interest" description="Disordered" evidence="7">
    <location>
        <begin position="96"/>
        <end position="137"/>
    </location>
</feature>
<name>A0A6P7G0I8_DIAVI</name>
<proteinExistence type="predicted"/>
<comment type="subcellular location">
    <subcellularLocation>
        <location evidence="1">Cytoplasm</location>
    </subcellularLocation>
    <subcellularLocation>
        <location evidence="6">Nucleus</location>
    </subcellularLocation>
</comment>
<dbReference type="PRINTS" id="PR00053">
    <property type="entry name" value="FORKHEAD"/>
</dbReference>